<name>A0A643FQ85_9BURK</name>
<accession>A0A643FQ85</accession>
<reference evidence="1 2" key="1">
    <citation type="submission" date="2020-10" db="EMBL/GenBank/DDBJ databases">
        <title>Complete genome sequence of Cupriavidus basilensis CCUG 49340T.</title>
        <authorList>
            <person name="Salva-Serra F."/>
            <person name="Donoso R.A."/>
            <person name="Cho K.H."/>
            <person name="Yoo J.A."/>
            <person name="Lee K."/>
            <person name="Yoon S.-H."/>
            <person name="Perez-Pantoja D."/>
            <person name="Moore E.R.B."/>
        </authorList>
    </citation>
    <scope>NUCLEOTIDE SEQUENCE [LARGE SCALE GENOMIC DNA]</scope>
    <source>
        <strain evidence="2">CCUG 49340</strain>
    </source>
</reference>
<dbReference type="AlphaFoldDB" id="A0A643FQ85"/>
<evidence type="ECO:0000313" key="2">
    <source>
        <dbReference type="Proteomes" id="UP000397656"/>
    </source>
</evidence>
<organism evidence="1 2">
    <name type="scientific">Cupriavidus basilensis</name>
    <dbReference type="NCBI Taxonomy" id="68895"/>
    <lineage>
        <taxon>Bacteria</taxon>
        <taxon>Pseudomonadati</taxon>
        <taxon>Pseudomonadota</taxon>
        <taxon>Betaproteobacteria</taxon>
        <taxon>Burkholderiales</taxon>
        <taxon>Burkholderiaceae</taxon>
        <taxon>Cupriavidus</taxon>
    </lineage>
</organism>
<proteinExistence type="predicted"/>
<evidence type="ECO:0000313" key="1">
    <source>
        <dbReference type="EMBL" id="QOT75434.1"/>
    </source>
</evidence>
<dbReference type="Proteomes" id="UP000397656">
    <property type="component" value="Chromosome 1"/>
</dbReference>
<gene>
    <name evidence="1" type="ORF">F7R26_014700</name>
</gene>
<dbReference type="GeneID" id="98402158"/>
<protein>
    <submittedName>
        <fullName evidence="1">Uncharacterized protein</fullName>
    </submittedName>
</protein>
<dbReference type="RefSeq" id="WP_150990783.1">
    <property type="nucleotide sequence ID" value="NZ_CP062803.1"/>
</dbReference>
<dbReference type="EMBL" id="CP062803">
    <property type="protein sequence ID" value="QOT75434.1"/>
    <property type="molecule type" value="Genomic_DNA"/>
</dbReference>
<sequence>MAGAGRGSLGRRIQNIPPAETITRKPSIHMPLAACRLPLAACRLMLAIIGVRVERLNDCSEADAMAEGIDRDGEGWLSYAAGSCVQFPTTGYASLWDDINGAGAWDENPWVWVVEFRRV</sequence>